<reference evidence="2 3" key="1">
    <citation type="journal article" date="2016" name="Nat. Commun.">
        <title>Thousands of microbial genomes shed light on interconnected biogeochemical processes in an aquifer system.</title>
        <authorList>
            <person name="Anantharaman K."/>
            <person name="Brown C.T."/>
            <person name="Hug L.A."/>
            <person name="Sharon I."/>
            <person name="Castelle C.J."/>
            <person name="Probst A.J."/>
            <person name="Thomas B.C."/>
            <person name="Singh A."/>
            <person name="Wilkins M.J."/>
            <person name="Karaoz U."/>
            <person name="Brodie E.L."/>
            <person name="Williams K.H."/>
            <person name="Hubbard S.S."/>
            <person name="Banfield J.F."/>
        </authorList>
    </citation>
    <scope>NUCLEOTIDE SEQUENCE [LARGE SCALE GENOMIC DNA]</scope>
    <source>
        <strain evidence="3">RIFCSPLOWO2_12_FULL_64_10</strain>
    </source>
</reference>
<name>A0A1F6CZB1_HANXR</name>
<dbReference type="InterPro" id="IPR029063">
    <property type="entry name" value="SAM-dependent_MTases_sf"/>
</dbReference>
<dbReference type="SUPFAM" id="SSF53335">
    <property type="entry name" value="S-adenosyl-L-methionine-dependent methyltransferases"/>
    <property type="match status" value="1"/>
</dbReference>
<comment type="caution">
    <text evidence="2">The sequence shown here is derived from an EMBL/GenBank/DDBJ whole genome shotgun (WGS) entry which is preliminary data.</text>
</comment>
<dbReference type="Proteomes" id="UP000178606">
    <property type="component" value="Unassembled WGS sequence"/>
</dbReference>
<dbReference type="PANTHER" id="PTHR34203">
    <property type="entry name" value="METHYLTRANSFERASE, FKBM FAMILY PROTEIN"/>
    <property type="match status" value="1"/>
</dbReference>
<dbReference type="Gene3D" id="3.40.50.150">
    <property type="entry name" value="Vaccinia Virus protein VP39"/>
    <property type="match status" value="1"/>
</dbReference>
<evidence type="ECO:0000313" key="3">
    <source>
        <dbReference type="Proteomes" id="UP000178606"/>
    </source>
</evidence>
<proteinExistence type="predicted"/>
<protein>
    <recommendedName>
        <fullName evidence="1">Methyltransferase FkbM domain-containing protein</fullName>
    </recommendedName>
</protein>
<feature type="domain" description="Methyltransferase FkbM" evidence="1">
    <location>
        <begin position="61"/>
        <end position="211"/>
    </location>
</feature>
<accession>A0A1F6CZB1</accession>
<evidence type="ECO:0000259" key="1">
    <source>
        <dbReference type="Pfam" id="PF05050"/>
    </source>
</evidence>
<gene>
    <name evidence="2" type="ORF">A3F84_22895</name>
</gene>
<dbReference type="EMBL" id="MFKF01000110">
    <property type="protein sequence ID" value="OGG54182.1"/>
    <property type="molecule type" value="Genomic_DNA"/>
</dbReference>
<dbReference type="PANTHER" id="PTHR34203:SF15">
    <property type="entry name" value="SLL1173 PROTEIN"/>
    <property type="match status" value="1"/>
</dbReference>
<sequence length="253" mass="28159">MGQIVTCEIGGETILLDVEPETQEGETRNFERWRADTYATKEPDTLAWIDAFFQPGDIIYDVGANIGQYALYAARRLKGDCRVFAFEPEALNYAKLNRNIVLNGLTGTVTAYCLAIADRTALDLFYVKSFAPGASLHAYGRPVTQGEKPFPPKNRQGAMGVSIDDLTGQFTLPFPNHIKIDVDGIEERIVYGAARTLSDPRLRSVLVEVFMLGDVASRIKETFFGKSFILYNADALDYTPGIVQNLIFKRRNA</sequence>
<dbReference type="InterPro" id="IPR052514">
    <property type="entry name" value="SAM-dependent_MTase"/>
</dbReference>
<dbReference type="AlphaFoldDB" id="A0A1F6CZB1"/>
<dbReference type="InterPro" id="IPR006342">
    <property type="entry name" value="FkbM_mtfrase"/>
</dbReference>
<dbReference type="NCBIfam" id="TIGR01444">
    <property type="entry name" value="fkbM_fam"/>
    <property type="match status" value="1"/>
</dbReference>
<evidence type="ECO:0000313" key="2">
    <source>
        <dbReference type="EMBL" id="OGG54182.1"/>
    </source>
</evidence>
<organism evidence="2 3">
    <name type="scientific">Handelsmanbacteria sp. (strain RIFCSPLOWO2_12_FULL_64_10)</name>
    <dbReference type="NCBI Taxonomy" id="1817868"/>
    <lineage>
        <taxon>Bacteria</taxon>
        <taxon>Candidatus Handelsmaniibacteriota</taxon>
    </lineage>
</organism>
<dbReference type="Pfam" id="PF05050">
    <property type="entry name" value="Methyltransf_21"/>
    <property type="match status" value="1"/>
</dbReference>